<reference evidence="2" key="1">
    <citation type="submission" date="2018-05" db="EMBL/GenBank/DDBJ databases">
        <authorList>
            <person name="Lanie J.A."/>
            <person name="Ng W.-L."/>
            <person name="Kazmierczak K.M."/>
            <person name="Andrzejewski T.M."/>
            <person name="Davidsen T.M."/>
            <person name="Wayne K.J."/>
            <person name="Tettelin H."/>
            <person name="Glass J.I."/>
            <person name="Rusch D."/>
            <person name="Podicherti R."/>
            <person name="Tsui H.-C.T."/>
            <person name="Winkler M.E."/>
        </authorList>
    </citation>
    <scope>NUCLEOTIDE SEQUENCE</scope>
</reference>
<name>A0A381PTU6_9ZZZZ</name>
<sequence length="52" mass="5937">MVMNQDKKYLFIILAVAMIPFIILIVFNGWGFLSSIFFPEYNPVAVICGPRV</sequence>
<protein>
    <submittedName>
        <fullName evidence="2">Uncharacterized protein</fullName>
    </submittedName>
</protein>
<keyword evidence="1" id="KW-1133">Transmembrane helix</keyword>
<accession>A0A381PTU6</accession>
<keyword evidence="1" id="KW-0812">Transmembrane</keyword>
<dbReference type="EMBL" id="UINC01001093">
    <property type="protein sequence ID" value="SUZ70482.1"/>
    <property type="molecule type" value="Genomic_DNA"/>
</dbReference>
<feature type="transmembrane region" description="Helical" evidence="1">
    <location>
        <begin position="9"/>
        <end position="33"/>
    </location>
</feature>
<proteinExistence type="predicted"/>
<organism evidence="2">
    <name type="scientific">marine metagenome</name>
    <dbReference type="NCBI Taxonomy" id="408172"/>
    <lineage>
        <taxon>unclassified sequences</taxon>
        <taxon>metagenomes</taxon>
        <taxon>ecological metagenomes</taxon>
    </lineage>
</organism>
<gene>
    <name evidence="2" type="ORF">METZ01_LOCUS23336</name>
</gene>
<evidence type="ECO:0000256" key="1">
    <source>
        <dbReference type="SAM" id="Phobius"/>
    </source>
</evidence>
<evidence type="ECO:0000313" key="2">
    <source>
        <dbReference type="EMBL" id="SUZ70482.1"/>
    </source>
</evidence>
<keyword evidence="1" id="KW-0472">Membrane</keyword>
<dbReference type="AlphaFoldDB" id="A0A381PTU6"/>